<evidence type="ECO:0000313" key="2">
    <source>
        <dbReference type="EMBL" id="UZE96061.1"/>
    </source>
</evidence>
<protein>
    <submittedName>
        <fullName evidence="2">Uncharacterized protein</fullName>
    </submittedName>
</protein>
<evidence type="ECO:0000256" key="1">
    <source>
        <dbReference type="SAM" id="Phobius"/>
    </source>
</evidence>
<reference evidence="2" key="1">
    <citation type="submission" date="2022-06" db="EMBL/GenBank/DDBJ databases">
        <title>Alkalimarinus sp. nov., isolated from gut of a Alitta virens.</title>
        <authorList>
            <person name="Yang A.I."/>
            <person name="Shin N.-R."/>
        </authorList>
    </citation>
    <scope>NUCLEOTIDE SEQUENCE</scope>
    <source>
        <strain evidence="2">A2M4</strain>
    </source>
</reference>
<feature type="transmembrane region" description="Helical" evidence="1">
    <location>
        <begin position="43"/>
        <end position="61"/>
    </location>
</feature>
<evidence type="ECO:0000313" key="3">
    <source>
        <dbReference type="Proteomes" id="UP001163739"/>
    </source>
</evidence>
<dbReference type="RefSeq" id="WP_265047546.1">
    <property type="nucleotide sequence ID" value="NZ_CP100390.1"/>
</dbReference>
<gene>
    <name evidence="2" type="ORF">NKI27_18755</name>
</gene>
<keyword evidence="1" id="KW-0812">Transmembrane</keyword>
<sequence length="73" mass="8299">MEKHTSSWLDEFGDYISGGLTALLCLDLAMFFIHLMLERTTEGYSLSTLPFIIVALALFHIERMYSKQTAGDH</sequence>
<accession>A0ABY6N1V7</accession>
<proteinExistence type="predicted"/>
<keyword evidence="1" id="KW-1133">Transmembrane helix</keyword>
<dbReference type="Proteomes" id="UP001163739">
    <property type="component" value="Chromosome"/>
</dbReference>
<feature type="transmembrane region" description="Helical" evidence="1">
    <location>
        <begin position="12"/>
        <end position="37"/>
    </location>
</feature>
<organism evidence="2 3">
    <name type="scientific">Alkalimarinus alittae</name>
    <dbReference type="NCBI Taxonomy" id="2961619"/>
    <lineage>
        <taxon>Bacteria</taxon>
        <taxon>Pseudomonadati</taxon>
        <taxon>Pseudomonadota</taxon>
        <taxon>Gammaproteobacteria</taxon>
        <taxon>Alteromonadales</taxon>
        <taxon>Alteromonadaceae</taxon>
        <taxon>Alkalimarinus</taxon>
    </lineage>
</organism>
<keyword evidence="1" id="KW-0472">Membrane</keyword>
<name>A0ABY6N1V7_9ALTE</name>
<keyword evidence="3" id="KW-1185">Reference proteome</keyword>
<dbReference type="EMBL" id="CP100390">
    <property type="protein sequence ID" value="UZE96061.1"/>
    <property type="molecule type" value="Genomic_DNA"/>
</dbReference>